<accession>A0A4Y2IMG4</accession>
<gene>
    <name evidence="2" type="ORF">AVEN_226347_1</name>
</gene>
<proteinExistence type="predicted"/>
<feature type="region of interest" description="Disordered" evidence="1">
    <location>
        <begin position="1"/>
        <end position="25"/>
    </location>
</feature>
<organism evidence="2 3">
    <name type="scientific">Araneus ventricosus</name>
    <name type="common">Orbweaver spider</name>
    <name type="synonym">Epeira ventricosa</name>
    <dbReference type="NCBI Taxonomy" id="182803"/>
    <lineage>
        <taxon>Eukaryota</taxon>
        <taxon>Metazoa</taxon>
        <taxon>Ecdysozoa</taxon>
        <taxon>Arthropoda</taxon>
        <taxon>Chelicerata</taxon>
        <taxon>Arachnida</taxon>
        <taxon>Araneae</taxon>
        <taxon>Araneomorphae</taxon>
        <taxon>Entelegynae</taxon>
        <taxon>Araneoidea</taxon>
        <taxon>Araneidae</taxon>
        <taxon>Araneus</taxon>
    </lineage>
</organism>
<dbReference type="EMBL" id="BGPR01002792">
    <property type="protein sequence ID" value="GBM78988.1"/>
    <property type="molecule type" value="Genomic_DNA"/>
</dbReference>
<keyword evidence="3" id="KW-1185">Reference proteome</keyword>
<name>A0A4Y2IMG4_ARAVE</name>
<dbReference type="AlphaFoldDB" id="A0A4Y2IMG4"/>
<dbReference type="Proteomes" id="UP000499080">
    <property type="component" value="Unassembled WGS sequence"/>
</dbReference>
<feature type="compositionally biased region" description="Basic and acidic residues" evidence="1">
    <location>
        <begin position="1"/>
        <end position="10"/>
    </location>
</feature>
<comment type="caution">
    <text evidence="2">The sequence shown here is derived from an EMBL/GenBank/DDBJ whole genome shotgun (WGS) entry which is preliminary data.</text>
</comment>
<evidence type="ECO:0000313" key="2">
    <source>
        <dbReference type="EMBL" id="GBM78988.1"/>
    </source>
</evidence>
<evidence type="ECO:0000256" key="1">
    <source>
        <dbReference type="SAM" id="MobiDB-lite"/>
    </source>
</evidence>
<protein>
    <submittedName>
        <fullName evidence="2">Uncharacterized protein</fullName>
    </submittedName>
</protein>
<evidence type="ECO:0000313" key="3">
    <source>
        <dbReference type="Proteomes" id="UP000499080"/>
    </source>
</evidence>
<sequence length="134" mass="15570">MKISRVDKIPPFDGPSKMSRDKNHGECLENRGSVLWHSILDLRKRKNILMKISRVDKIPPFDGYSKMSRDKNYDECLENRGSVLWHSILNLRKRKKERKKEKNSSTGAANIVKPRLDSFFAPFSQLLFNPNVAL</sequence>
<reference evidence="2 3" key="1">
    <citation type="journal article" date="2019" name="Sci. Rep.">
        <title>Orb-weaving spider Araneus ventricosus genome elucidates the spidroin gene catalogue.</title>
        <authorList>
            <person name="Kono N."/>
            <person name="Nakamura H."/>
            <person name="Ohtoshi R."/>
            <person name="Moran D.A.P."/>
            <person name="Shinohara A."/>
            <person name="Yoshida Y."/>
            <person name="Fujiwara M."/>
            <person name="Mori M."/>
            <person name="Tomita M."/>
            <person name="Arakawa K."/>
        </authorList>
    </citation>
    <scope>NUCLEOTIDE SEQUENCE [LARGE SCALE GENOMIC DNA]</scope>
</reference>